<evidence type="ECO:0000256" key="4">
    <source>
        <dbReference type="ARBA" id="ARBA00022989"/>
    </source>
</evidence>
<dbReference type="InterPro" id="IPR011701">
    <property type="entry name" value="MFS"/>
</dbReference>
<comment type="caution">
    <text evidence="9">The sequence shown here is derived from an EMBL/GenBank/DDBJ whole genome shotgun (WGS) entry which is preliminary data.</text>
</comment>
<dbReference type="GO" id="GO:0016020">
    <property type="term" value="C:membrane"/>
    <property type="evidence" value="ECO:0007669"/>
    <property type="project" value="UniProtKB-SubCell"/>
</dbReference>
<keyword evidence="5 7" id="KW-0472">Membrane</keyword>
<dbReference type="PANTHER" id="PTHR23504">
    <property type="entry name" value="MAJOR FACILITATOR SUPERFAMILY DOMAIN-CONTAINING PROTEIN 10"/>
    <property type="match status" value="1"/>
</dbReference>
<dbReference type="SUPFAM" id="SSF103473">
    <property type="entry name" value="MFS general substrate transporter"/>
    <property type="match status" value="1"/>
</dbReference>
<dbReference type="InterPro" id="IPR020846">
    <property type="entry name" value="MFS_dom"/>
</dbReference>
<dbReference type="Proteomes" id="UP000094065">
    <property type="component" value="Unassembled WGS sequence"/>
</dbReference>
<feature type="domain" description="Major facilitator superfamily (MFS) profile" evidence="8">
    <location>
        <begin position="34"/>
        <end position="465"/>
    </location>
</feature>
<feature type="transmembrane region" description="Helical" evidence="7">
    <location>
        <begin position="263"/>
        <end position="289"/>
    </location>
</feature>
<evidence type="ECO:0000256" key="3">
    <source>
        <dbReference type="ARBA" id="ARBA00022692"/>
    </source>
</evidence>
<evidence type="ECO:0000256" key="5">
    <source>
        <dbReference type="ARBA" id="ARBA00023136"/>
    </source>
</evidence>
<dbReference type="GO" id="GO:0022857">
    <property type="term" value="F:transmembrane transporter activity"/>
    <property type="evidence" value="ECO:0007669"/>
    <property type="project" value="InterPro"/>
</dbReference>
<dbReference type="PROSITE" id="PS50850">
    <property type="entry name" value="MFS"/>
    <property type="match status" value="1"/>
</dbReference>
<proteinExistence type="predicted"/>
<comment type="subcellular location">
    <subcellularLocation>
        <location evidence="1">Membrane</location>
        <topology evidence="1">Multi-pass membrane protein</topology>
    </subcellularLocation>
</comment>
<protein>
    <recommendedName>
        <fullName evidence="8">Major facilitator superfamily (MFS) profile domain-containing protein</fullName>
    </recommendedName>
</protein>
<evidence type="ECO:0000256" key="2">
    <source>
        <dbReference type="ARBA" id="ARBA00022448"/>
    </source>
</evidence>
<sequence>MVHTQNTPVATSSTPLLAPVEYSSSNPAPIPWRLLVPILLIRIVDSISYILVFPFITEFITSLHAPHDKVGLYAGLAEGCLMAVEAFCATSWARAADRWGRKRCLVWGVAVTGTGCALVGFGQSVGWIIFWRAFYGLTPAGVLTRTVVAEISHSSNRSRIFAIYSPMLSLGVIIGNLIGGELAKPYGKLPWWMGGSMKIWQHFPYALPCVELIRCRALLAHSGRADTYKSQTKKSPEKDQDEDAQGEARETNTFEAVLQVPHFMLVMGILCSFQLASFAFEGLFTVFLWTPVKRGGLGLPVHFIGLTNSLSSAIYILVSPVLAPLIEDKFGLKGGLALTSGAMPLEALVIPLAQFAATKGLAWTGVMLGVQCLLKNFHCMGWSQGDNLIFAVVGAYPELTASASAIQCIAGAIGRASGPVISGWVFSFSTAFPAVSLGRQLSWIVLFIICLPPLLLVTVIPRLTEDGKDVESQVEVVKENKVGYEVVGAYTVAEGYYGATGVEVVVVR</sequence>
<keyword evidence="10" id="KW-1185">Reference proteome</keyword>
<dbReference type="RefSeq" id="XP_018993201.1">
    <property type="nucleotide sequence ID" value="XM_019139258.1"/>
</dbReference>
<dbReference type="Gene3D" id="1.20.1250.20">
    <property type="entry name" value="MFS general substrate transporter like domains"/>
    <property type="match status" value="1"/>
</dbReference>
<feature type="transmembrane region" description="Helical" evidence="7">
    <location>
        <begin position="160"/>
        <end position="179"/>
    </location>
</feature>
<feature type="transmembrane region" description="Helical" evidence="7">
    <location>
        <begin position="128"/>
        <end position="148"/>
    </location>
</feature>
<organism evidence="9 10">
    <name type="scientific">Cryptococcus amylolentus CBS 6039</name>
    <dbReference type="NCBI Taxonomy" id="1295533"/>
    <lineage>
        <taxon>Eukaryota</taxon>
        <taxon>Fungi</taxon>
        <taxon>Dikarya</taxon>
        <taxon>Basidiomycota</taxon>
        <taxon>Agaricomycotina</taxon>
        <taxon>Tremellomycetes</taxon>
        <taxon>Tremellales</taxon>
        <taxon>Cryptococcaceae</taxon>
        <taxon>Cryptococcus</taxon>
    </lineage>
</organism>
<name>A0A1E3HP97_9TREE</name>
<gene>
    <name evidence="9" type="ORF">L202_05058</name>
</gene>
<dbReference type="Pfam" id="PF07690">
    <property type="entry name" value="MFS_1"/>
    <property type="match status" value="1"/>
</dbReference>
<dbReference type="AlphaFoldDB" id="A0A1E3HP97"/>
<feature type="transmembrane region" description="Helical" evidence="7">
    <location>
        <begin position="301"/>
        <end position="323"/>
    </location>
</feature>
<evidence type="ECO:0000313" key="10">
    <source>
        <dbReference type="Proteomes" id="UP000094065"/>
    </source>
</evidence>
<feature type="region of interest" description="Disordered" evidence="6">
    <location>
        <begin position="228"/>
        <end position="249"/>
    </location>
</feature>
<keyword evidence="4 7" id="KW-1133">Transmembrane helix</keyword>
<evidence type="ECO:0000256" key="1">
    <source>
        <dbReference type="ARBA" id="ARBA00004141"/>
    </source>
</evidence>
<keyword evidence="2" id="KW-0813">Transport</keyword>
<feature type="transmembrane region" description="Helical" evidence="7">
    <location>
        <begin position="72"/>
        <end position="92"/>
    </location>
</feature>
<accession>A0A1E3HP97</accession>
<feature type="transmembrane region" description="Helical" evidence="7">
    <location>
        <begin position="34"/>
        <end position="52"/>
    </location>
</feature>
<dbReference type="EMBL" id="AWGJ01000007">
    <property type="protein sequence ID" value="ODN77965.1"/>
    <property type="molecule type" value="Genomic_DNA"/>
</dbReference>
<evidence type="ECO:0000259" key="8">
    <source>
        <dbReference type="PROSITE" id="PS50850"/>
    </source>
</evidence>
<dbReference type="InterPro" id="IPR036259">
    <property type="entry name" value="MFS_trans_sf"/>
</dbReference>
<evidence type="ECO:0000256" key="7">
    <source>
        <dbReference type="SAM" id="Phobius"/>
    </source>
</evidence>
<evidence type="ECO:0000256" key="6">
    <source>
        <dbReference type="SAM" id="MobiDB-lite"/>
    </source>
</evidence>
<keyword evidence="3 7" id="KW-0812">Transmembrane</keyword>
<dbReference type="OrthoDB" id="419616at2759"/>
<feature type="transmembrane region" description="Helical" evidence="7">
    <location>
        <begin position="104"/>
        <end position="122"/>
    </location>
</feature>
<dbReference type="PANTHER" id="PTHR23504:SF15">
    <property type="entry name" value="MAJOR FACILITATOR SUPERFAMILY (MFS) PROFILE DOMAIN-CONTAINING PROTEIN"/>
    <property type="match status" value="1"/>
</dbReference>
<dbReference type="GeneID" id="30156367"/>
<evidence type="ECO:0000313" key="9">
    <source>
        <dbReference type="EMBL" id="ODN77965.1"/>
    </source>
</evidence>
<feature type="transmembrane region" description="Helical" evidence="7">
    <location>
        <begin position="441"/>
        <end position="460"/>
    </location>
</feature>
<reference evidence="9 10" key="1">
    <citation type="submission" date="2016-06" db="EMBL/GenBank/DDBJ databases">
        <title>Evolution of pathogenesis and genome organization in the Tremellales.</title>
        <authorList>
            <person name="Cuomo C."/>
            <person name="Litvintseva A."/>
            <person name="Heitman J."/>
            <person name="Chen Y."/>
            <person name="Sun S."/>
            <person name="Springer D."/>
            <person name="Dromer F."/>
            <person name="Young S."/>
            <person name="Zeng Q."/>
            <person name="Chapman S."/>
            <person name="Gujja S."/>
            <person name="Saif S."/>
            <person name="Birren B."/>
        </authorList>
    </citation>
    <scope>NUCLEOTIDE SEQUENCE [LARGE SCALE GENOMIC DNA]</scope>
    <source>
        <strain evidence="9 10">CBS 6039</strain>
    </source>
</reference>